<dbReference type="Pfam" id="PF00395">
    <property type="entry name" value="SLH"/>
    <property type="match status" value="3"/>
</dbReference>
<dbReference type="InterPro" id="IPR013783">
    <property type="entry name" value="Ig-like_fold"/>
</dbReference>
<comment type="subcellular location">
    <subcellularLocation>
        <location evidence="3">Secreted</location>
    </subcellularLocation>
</comment>
<evidence type="ECO:0000256" key="7">
    <source>
        <dbReference type="ARBA" id="ARBA00023295"/>
    </source>
</evidence>
<evidence type="ECO:0000256" key="8">
    <source>
        <dbReference type="SAM" id="SignalP"/>
    </source>
</evidence>
<evidence type="ECO:0000256" key="4">
    <source>
        <dbReference type="ARBA" id="ARBA00022525"/>
    </source>
</evidence>
<organism evidence="10 11">
    <name type="scientific">Candidatus Cohnella colombiensis</name>
    <dbReference type="NCBI Taxonomy" id="3121368"/>
    <lineage>
        <taxon>Bacteria</taxon>
        <taxon>Bacillati</taxon>
        <taxon>Bacillota</taxon>
        <taxon>Bacilli</taxon>
        <taxon>Bacillales</taxon>
        <taxon>Paenibacillaceae</taxon>
        <taxon>Cohnella</taxon>
    </lineage>
</organism>
<gene>
    <name evidence="10" type="ORF">P0Y55_13085</name>
</gene>
<keyword evidence="6" id="KW-0378">Hydrolase</keyword>
<keyword evidence="4" id="KW-0964">Secreted</keyword>
<dbReference type="SUPFAM" id="SSF51445">
    <property type="entry name" value="(Trans)glycosidases"/>
    <property type="match status" value="1"/>
</dbReference>
<keyword evidence="11" id="KW-1185">Reference proteome</keyword>
<dbReference type="GO" id="GO:0030246">
    <property type="term" value="F:carbohydrate binding"/>
    <property type="evidence" value="ECO:0007669"/>
    <property type="project" value="InterPro"/>
</dbReference>
<dbReference type="InterPro" id="IPR001119">
    <property type="entry name" value="SLH_dom"/>
</dbReference>
<dbReference type="InterPro" id="IPR003305">
    <property type="entry name" value="CenC_carb-bd"/>
</dbReference>
<feature type="signal peptide" evidence="8">
    <location>
        <begin position="1"/>
        <end position="16"/>
    </location>
</feature>
<dbReference type="InterPro" id="IPR001547">
    <property type="entry name" value="Glyco_hydro_5"/>
</dbReference>
<dbReference type="Gene3D" id="2.60.40.10">
    <property type="entry name" value="Immunoglobulins"/>
    <property type="match status" value="1"/>
</dbReference>
<dbReference type="GO" id="GO:0005576">
    <property type="term" value="C:extracellular region"/>
    <property type="evidence" value="ECO:0007669"/>
    <property type="project" value="UniProtKB-SubCell"/>
</dbReference>
<dbReference type="Gene3D" id="2.60.120.260">
    <property type="entry name" value="Galactose-binding domain-like"/>
    <property type="match status" value="3"/>
</dbReference>
<evidence type="ECO:0000313" key="11">
    <source>
        <dbReference type="Proteomes" id="UP001178662"/>
    </source>
</evidence>
<feature type="domain" description="SLH" evidence="9">
    <location>
        <begin position="2016"/>
        <end position="2079"/>
    </location>
</feature>
<sequence length="2197" mass="236453">MIMLITSVFSSMSVSAAEPWKSANSDKIVPDFSINIGGKTYPNKNNNYITAHSGKLWDGNKELRFIGYNSPNYAFIEDPDWHMASEYEMEDMIKSVAQSNSKVIRVYSLGFEILSSYNGNKAYTENGASITEAPKHIGWNPDAPKRETVNPAPLTYTQGDFYMYEPVWEKVDYFLATADRYGVKVIFPFVNEWDWFGGKGNFANYYKIAAADFYRTSTANGKFMAEIYDQLVSMVFNRTNTITGIKYKEDPAIMAWETGNELRTTDQQWIKDRAKYMHVDEDMNQLFQEGNEYQGSNDAGGLAGFTNLAKDPYIDLMNDHYYLSGTSPDFVGAMLPFLKVAKQNDKPFIVGEFGASSVEQIDRILKATIDYGASGALIWSLRYRNVNGGYYWHREGESASLQKNFYSYHWPGFAENDHYDENAVVDMLYKYAYAIDGEVAPPMPIPDTAPLLFDIKSPTEINWRGTTGANAYDVERATNPAGPWTVIATDLSDSMSVDNSGPLFADVTTDPGVDYYYRIRGSNVKNPTGYSPYSNVVGPVNGDAALAFGEDIVKNLNPGFEANATSIAPWTWQAGTGANEGTAVVTTEDKYEGTNSVKLSNGGELMLPFKVLPQASYTVSFWMKTNNTGTKFTVLSRPINAGVDNGFGDIDPWTNKGPTLLNNYTTTRWMLGGIDKELSGSLDGRTAIADGQWHQYSMVISGGNLDIKKGITDAYLTIQNLNGAANVTYIDNVTVHRNMVSNGGFANRGVRWNTEAPWSIQAKNNAAGGGDLVGYIAATGSGAKLSEKIYVRPNTDYVVSFHVKSTAPGVKFNVEGHNGNAITALQNLKLSDTWDRVAYKFNSGQNNTVNIVFTDTATGGITSVDDIDLVTAVNYKGELTATASSGFTWIPNGGWTLSDGTAQLVSTSDNSTLVGEQSVLPNMNYKLSFSGKSASNGVAIKVEDSTTGLIYENAQFNSSGNNQFANYVVPFTTLASATGIRVTLIGAGDAGTHTFMAFNLLKDSGSIGNADFEAPTLAPWTLTADTVQIVADKTTANARTGDGSLKFVGTAATDKDVAEQTISVSPDSTYSISFWMKASAANTATPKVNVFGQDGSTPLITTFSPANAGISYATSSFIVNTGSNSEIKLQFVNNTTNARSVFLDDLAIVQLDYNAVPTEPQSVLENGEYYAGAYNLLKQAWSSSNAQIYLDSTRFLDGKYSLRIDYDNTQGVPSIEKTFAPKNLSSSEGIQLWLASEVADGTLQLTLKNSANQTQVMNFPIKGSSGMQYTRFADDFDSSSVTSMNLKVIGSSSNQGTLYVDAVKSGSPYLIENGKGTNGWAIVPAISGKQASAAITPAIDTTFAGYGANTSSLKITYAYNTGSAGTAKDYRTFSQINKPIDRVDWSQRDALQFWIKPEDATPTKLTALIYFTNGKYAEASYTLNSSDEQLVTLPFSDFTVYPDGQTFNQHGLLVNAVGLRFSDASGMAGSTTNKVVHLDQFRAVSTSLLNLKATPGDLTIQFNYDEPDFLGYSGIDIDVSKDGNIVRTVSVIPGAGVTNITGLDNETEYTFTFKALSGTTIVSTTTIQSILGNTATVTVAPEKLYTGASLTGTLSVTSLIDKSFAQKFEINYDPSIMSYVGTSSLHESVEVVQQSNDSDLGIVSVTLAVEEGITGIVDLLNVQFISKAELSEPIFDSSIDVRAWLSYDENNPLDAANFKRISGIGGKVSILIDNTALKALHDAALDQYNQATPGSISGTYPIAAMDAFAAAIGTAALIVDEETSTRADIEAAIVALQMAKDTFVASVIPYSGYVPPVTDGTTTGSVTVGSEGNANISVNSKLDSEGHAKSTVDSATLTEAFEKALPNKKGKRTVVINIPQVSGARAYEQTFPSGFVNGADTSKAIEVNSEIAAVTLPSNLLNNATGAENVTLTVSTGDKSKLSSTVQAQVGGRPMIVIGLTADGQSIAKTSTGSTFTVSVPYSPSANELTKSEYISVWSIDESGNAIAVPSGKYDPATGTVTFKTNQFGTFVIMNNQKTFDDIQTVNWAKKEIEVLASKGIINGTSETKFNPSANITRADFLLLLVKTLGLQADFNSNFSDVNTNDYYYEALGIAKALGISTGTKDGLFDPKAQITRQDAMVLVARALRLTGDLGSSGNATDLNGMKDKDKVSSYAVNDVAALVDAGLVQGSGDKLNPLSNTSRAEIAVMMYRVYNR</sequence>
<dbReference type="Pfam" id="PF02018">
    <property type="entry name" value="CBM_4_9"/>
    <property type="match status" value="1"/>
</dbReference>
<dbReference type="InterPro" id="IPR008965">
    <property type="entry name" value="CBM2/CBM3_carb-bd_dom_sf"/>
</dbReference>
<dbReference type="Gene3D" id="2.60.120.430">
    <property type="entry name" value="Galactose-binding lectin"/>
    <property type="match status" value="1"/>
</dbReference>
<evidence type="ECO:0000259" key="9">
    <source>
        <dbReference type="PROSITE" id="PS51272"/>
    </source>
</evidence>
<evidence type="ECO:0000256" key="5">
    <source>
        <dbReference type="ARBA" id="ARBA00022729"/>
    </source>
</evidence>
<reference evidence="10" key="1">
    <citation type="submission" date="2023-03" db="EMBL/GenBank/DDBJ databases">
        <title>Andean soil-derived lignocellulolytic bacterial consortium as a source of novel taxa and putative plastic-active enzymes.</title>
        <authorList>
            <person name="Diaz-Garcia L."/>
            <person name="Chuvochina M."/>
            <person name="Feuerriegel G."/>
            <person name="Bunk B."/>
            <person name="Sproer C."/>
            <person name="Streit W.R."/>
            <person name="Rodriguez L.M."/>
            <person name="Overmann J."/>
            <person name="Jimenez D.J."/>
        </authorList>
    </citation>
    <scope>NUCLEOTIDE SEQUENCE</scope>
    <source>
        <strain evidence="10">MAG 2441</strain>
    </source>
</reference>
<feature type="domain" description="SLH" evidence="9">
    <location>
        <begin position="2080"/>
        <end position="2138"/>
    </location>
</feature>
<keyword evidence="7" id="KW-0326">Glycosidase</keyword>
<evidence type="ECO:0000256" key="1">
    <source>
        <dbReference type="ARBA" id="ARBA00000966"/>
    </source>
</evidence>
<evidence type="ECO:0000256" key="2">
    <source>
        <dbReference type="ARBA" id="ARBA00001678"/>
    </source>
</evidence>
<dbReference type="PROSITE" id="PS51272">
    <property type="entry name" value="SLH"/>
    <property type="match status" value="3"/>
</dbReference>
<dbReference type="GO" id="GO:0016985">
    <property type="term" value="F:mannan endo-1,4-beta-mannosidase activity"/>
    <property type="evidence" value="ECO:0007669"/>
    <property type="project" value="TreeGrafter"/>
</dbReference>
<keyword evidence="5 8" id="KW-0732">Signal</keyword>
<feature type="domain" description="SLH" evidence="9">
    <location>
        <begin position="2143"/>
        <end position="2197"/>
    </location>
</feature>
<dbReference type="InterPro" id="IPR008979">
    <property type="entry name" value="Galactose-bd-like_sf"/>
</dbReference>
<feature type="chain" id="PRO_5041702274" evidence="8">
    <location>
        <begin position="17"/>
        <end position="2197"/>
    </location>
</feature>
<dbReference type="SUPFAM" id="SSF49785">
    <property type="entry name" value="Galactose-binding domain-like"/>
    <property type="match status" value="3"/>
</dbReference>
<proteinExistence type="predicted"/>
<comment type="catalytic activity">
    <reaction evidence="1">
        <text>Endohydrolysis of (1-&gt;4)-beta-D-glucosidic linkages in cellulose, lichenin and cereal beta-D-glucans.</text>
        <dbReference type="EC" id="3.2.1.4"/>
    </reaction>
</comment>
<protein>
    <submittedName>
        <fullName evidence="10">S-layer homology domain-containing protein</fullName>
    </submittedName>
</protein>
<dbReference type="InterPro" id="IPR045053">
    <property type="entry name" value="MAN-like"/>
</dbReference>
<dbReference type="EMBL" id="CP119317">
    <property type="protein sequence ID" value="WEK56385.1"/>
    <property type="molecule type" value="Genomic_DNA"/>
</dbReference>
<name>A0AA95EZH8_9BACL</name>
<dbReference type="Proteomes" id="UP001178662">
    <property type="component" value="Chromosome"/>
</dbReference>
<evidence type="ECO:0000256" key="6">
    <source>
        <dbReference type="ARBA" id="ARBA00022801"/>
    </source>
</evidence>
<dbReference type="Gene3D" id="2.60.40.680">
    <property type="match status" value="1"/>
</dbReference>
<dbReference type="PANTHER" id="PTHR31451:SF39">
    <property type="entry name" value="MANNAN ENDO-1,4-BETA-MANNOSIDASE 1"/>
    <property type="match status" value="1"/>
</dbReference>
<dbReference type="Gene3D" id="3.20.20.80">
    <property type="entry name" value="Glycosidases"/>
    <property type="match status" value="1"/>
</dbReference>
<comment type="catalytic activity">
    <reaction evidence="2">
        <text>Random hydrolysis of (1-&gt;4)-beta-D-mannosidic linkages in mannans, galactomannans and glucomannans.</text>
        <dbReference type="EC" id="3.2.1.78"/>
    </reaction>
</comment>
<dbReference type="Pfam" id="PF26410">
    <property type="entry name" value="GH5_mannosidase"/>
    <property type="match status" value="1"/>
</dbReference>
<dbReference type="InterPro" id="IPR017853">
    <property type="entry name" value="GH"/>
</dbReference>
<dbReference type="Gene3D" id="1.20.1270.90">
    <property type="entry name" value="AF1782-like"/>
    <property type="match status" value="1"/>
</dbReference>
<evidence type="ECO:0000256" key="3">
    <source>
        <dbReference type="ARBA" id="ARBA00004613"/>
    </source>
</evidence>
<accession>A0AA95EZH8</accession>
<dbReference type="SUPFAM" id="SSF49384">
    <property type="entry name" value="Carbohydrate-binding domain"/>
    <property type="match status" value="1"/>
</dbReference>
<evidence type="ECO:0000313" key="10">
    <source>
        <dbReference type="EMBL" id="WEK56385.1"/>
    </source>
</evidence>
<dbReference type="PANTHER" id="PTHR31451">
    <property type="match status" value="1"/>
</dbReference>